<dbReference type="Proteomes" id="UP000294684">
    <property type="component" value="Unassembled WGS sequence"/>
</dbReference>
<dbReference type="STRING" id="1193051.LEP1GSC017_3810"/>
<dbReference type="EMBL" id="SORO01000001">
    <property type="protein sequence ID" value="TDY71203.1"/>
    <property type="molecule type" value="Genomic_DNA"/>
</dbReference>
<name>A0A4R8MPW5_LEPME</name>
<feature type="transmembrane region" description="Helical" evidence="1">
    <location>
        <begin position="217"/>
        <end position="239"/>
    </location>
</feature>
<feature type="transmembrane region" description="Helical" evidence="1">
    <location>
        <begin position="259"/>
        <end position="284"/>
    </location>
</feature>
<keyword evidence="1" id="KW-0812">Transmembrane</keyword>
<gene>
    <name evidence="2" type="ORF">CLV96_0158</name>
</gene>
<feature type="transmembrane region" description="Helical" evidence="1">
    <location>
        <begin position="355"/>
        <end position="375"/>
    </location>
</feature>
<keyword evidence="3" id="KW-1185">Reference proteome</keyword>
<evidence type="ECO:0008006" key="4">
    <source>
        <dbReference type="Google" id="ProtNLM"/>
    </source>
</evidence>
<feature type="transmembrane region" description="Helical" evidence="1">
    <location>
        <begin position="326"/>
        <end position="349"/>
    </location>
</feature>
<feature type="transmembrane region" description="Helical" evidence="1">
    <location>
        <begin position="180"/>
        <end position="205"/>
    </location>
</feature>
<keyword evidence="1" id="KW-0472">Membrane</keyword>
<sequence length="495" mass="57854">MNSITEKKIIFYFASIVAILIPAILFFSNLFAEWWLIDDHELFSFIGSIHNHYGIWDYFNLLIEKTEVGRFGETARFRPSYFFLRLVELYFFGLNATLFYLVRYIIAILFSLILFLFLRKFLDSIISISLVLVVWSYPFWADVFSRMGPAEIYGTLGLTLLLLSYVISSSNKILTSFLRVIGLLILIGAKENFLVFIAISLIEIWKLIRNRENLIVLYWFEFLPILYAFFIFLSLFGFYANYSEDIYGNSTNISDRLDLFVVLLKDSSFIILLLSVSLISIFTVFSRKFFIKNKNYILIVFFCFATYLLNFLFYHSKWPTGMRYDFPGLLCFPIALAFTIKIFLNYYFVSSKKQVSILIFVCFFGFNFSGIKANFKSSIENQKRTAAFSGFLKETRSNLIVNPNVDVAIRIGSAWDYEPYFSLLVFFTYYDLKNQIFLTLDSIQKATEFEKQLLNVLSKRESLTSQPRKGCVVLTFSKLEDRTICSSQKNLLVPW</sequence>
<protein>
    <recommendedName>
        <fullName evidence="4">Dolichyl-phosphate-mannose-protein mannosyltransferase</fullName>
    </recommendedName>
</protein>
<organism evidence="2 3">
    <name type="scientific">Leptospira meyeri</name>
    <dbReference type="NCBI Taxonomy" id="29508"/>
    <lineage>
        <taxon>Bacteria</taxon>
        <taxon>Pseudomonadati</taxon>
        <taxon>Spirochaetota</taxon>
        <taxon>Spirochaetia</taxon>
        <taxon>Leptospirales</taxon>
        <taxon>Leptospiraceae</taxon>
        <taxon>Leptospira</taxon>
    </lineage>
</organism>
<keyword evidence="1" id="KW-1133">Transmembrane helix</keyword>
<feature type="transmembrane region" description="Helical" evidence="1">
    <location>
        <begin position="89"/>
        <end position="114"/>
    </location>
</feature>
<feature type="transmembrane region" description="Helical" evidence="1">
    <location>
        <begin position="9"/>
        <end position="32"/>
    </location>
</feature>
<feature type="transmembrane region" description="Helical" evidence="1">
    <location>
        <begin position="296"/>
        <end position="314"/>
    </location>
</feature>
<evidence type="ECO:0000313" key="3">
    <source>
        <dbReference type="Proteomes" id="UP000294684"/>
    </source>
</evidence>
<proteinExistence type="predicted"/>
<feature type="transmembrane region" description="Helical" evidence="1">
    <location>
        <begin position="152"/>
        <end position="168"/>
    </location>
</feature>
<dbReference type="OrthoDB" id="330621at2"/>
<evidence type="ECO:0000256" key="1">
    <source>
        <dbReference type="SAM" id="Phobius"/>
    </source>
</evidence>
<feature type="transmembrane region" description="Helical" evidence="1">
    <location>
        <begin position="121"/>
        <end position="140"/>
    </location>
</feature>
<accession>A0A4R8MPW5</accession>
<evidence type="ECO:0000313" key="2">
    <source>
        <dbReference type="EMBL" id="TDY71203.1"/>
    </source>
</evidence>
<comment type="caution">
    <text evidence="2">The sequence shown here is derived from an EMBL/GenBank/DDBJ whole genome shotgun (WGS) entry which is preliminary data.</text>
</comment>
<reference evidence="2 3" key="1">
    <citation type="submission" date="2019-03" db="EMBL/GenBank/DDBJ databases">
        <title>Genomic Encyclopedia of Archaeal and Bacterial Type Strains, Phase II (KMG-II): from individual species to whole genera.</title>
        <authorList>
            <person name="Goeker M."/>
        </authorList>
    </citation>
    <scope>NUCLEOTIDE SEQUENCE [LARGE SCALE GENOMIC DNA]</scope>
    <source>
        <strain evidence="2 3">DSM 21537</strain>
    </source>
</reference>
<dbReference type="AlphaFoldDB" id="A0A4R8MPW5"/>